<dbReference type="PANTHER" id="PTHR11772:SF2">
    <property type="entry name" value="ASPARAGINE SYNTHETASE [GLUTAMINE-HYDROLYZING]"/>
    <property type="match status" value="1"/>
</dbReference>
<feature type="region of interest" description="Disordered" evidence="4">
    <location>
        <begin position="515"/>
        <end position="535"/>
    </location>
</feature>
<feature type="domain" description="Glutamine amidotransferase type-2" evidence="6">
    <location>
        <begin position="37"/>
        <end position="228"/>
    </location>
</feature>
<keyword evidence="3" id="KW-0067">ATP-binding</keyword>
<keyword evidence="1" id="KW-0436">Ligase</keyword>
<dbReference type="PANTHER" id="PTHR11772">
    <property type="entry name" value="ASPARAGINE SYNTHETASE"/>
    <property type="match status" value="1"/>
</dbReference>
<dbReference type="GO" id="GO:0006529">
    <property type="term" value="P:asparagine biosynthetic process"/>
    <property type="evidence" value="ECO:0007669"/>
    <property type="project" value="InterPro"/>
</dbReference>
<dbReference type="InterPro" id="IPR017932">
    <property type="entry name" value="GATase_2_dom"/>
</dbReference>
<feature type="signal peptide" evidence="5">
    <location>
        <begin position="1"/>
        <end position="16"/>
    </location>
</feature>
<keyword evidence="2" id="KW-0547">Nucleotide-binding</keyword>
<reference evidence="8" key="1">
    <citation type="journal article" date="2013" name="Nature">
        <title>Pan genome of the phytoplankton Emiliania underpins its global distribution.</title>
        <authorList>
            <person name="Read B.A."/>
            <person name="Kegel J."/>
            <person name="Klute M.J."/>
            <person name="Kuo A."/>
            <person name="Lefebvre S.C."/>
            <person name="Maumus F."/>
            <person name="Mayer C."/>
            <person name="Miller J."/>
            <person name="Monier A."/>
            <person name="Salamov A."/>
            <person name="Young J."/>
            <person name="Aguilar M."/>
            <person name="Claverie J.M."/>
            <person name="Frickenhaus S."/>
            <person name="Gonzalez K."/>
            <person name="Herman E.K."/>
            <person name="Lin Y.C."/>
            <person name="Napier J."/>
            <person name="Ogata H."/>
            <person name="Sarno A.F."/>
            <person name="Shmutz J."/>
            <person name="Schroeder D."/>
            <person name="de Vargas C."/>
            <person name="Verret F."/>
            <person name="von Dassow P."/>
            <person name="Valentin K."/>
            <person name="Van de Peer Y."/>
            <person name="Wheeler G."/>
            <person name="Dacks J.B."/>
            <person name="Delwiche C.F."/>
            <person name="Dyhrman S.T."/>
            <person name="Glockner G."/>
            <person name="John U."/>
            <person name="Richards T."/>
            <person name="Worden A.Z."/>
            <person name="Zhang X."/>
            <person name="Grigoriev I.V."/>
            <person name="Allen A.E."/>
            <person name="Bidle K."/>
            <person name="Borodovsky M."/>
            <person name="Bowler C."/>
            <person name="Brownlee C."/>
            <person name="Cock J.M."/>
            <person name="Elias M."/>
            <person name="Gladyshev V.N."/>
            <person name="Groth M."/>
            <person name="Guda C."/>
            <person name="Hadaegh A."/>
            <person name="Iglesias-Rodriguez M.D."/>
            <person name="Jenkins J."/>
            <person name="Jones B.M."/>
            <person name="Lawson T."/>
            <person name="Leese F."/>
            <person name="Lindquist E."/>
            <person name="Lobanov A."/>
            <person name="Lomsadze A."/>
            <person name="Malik S.B."/>
            <person name="Marsh M.E."/>
            <person name="Mackinder L."/>
            <person name="Mock T."/>
            <person name="Mueller-Roeber B."/>
            <person name="Pagarete A."/>
            <person name="Parker M."/>
            <person name="Probert I."/>
            <person name="Quesneville H."/>
            <person name="Raines C."/>
            <person name="Rensing S.A."/>
            <person name="Riano-Pachon D.M."/>
            <person name="Richier S."/>
            <person name="Rokitta S."/>
            <person name="Shiraiwa Y."/>
            <person name="Soanes D.M."/>
            <person name="van der Giezen M."/>
            <person name="Wahlund T.M."/>
            <person name="Williams B."/>
            <person name="Wilson W."/>
            <person name="Wolfe G."/>
            <person name="Wurch L.L."/>
        </authorList>
    </citation>
    <scope>NUCLEOTIDE SEQUENCE</scope>
</reference>
<dbReference type="GO" id="GO:0005524">
    <property type="term" value="F:ATP binding"/>
    <property type="evidence" value="ECO:0007669"/>
    <property type="project" value="UniProtKB-KW"/>
</dbReference>
<dbReference type="PaxDb" id="2903-EOD32697"/>
<dbReference type="InterPro" id="IPR050795">
    <property type="entry name" value="Asn_Synthetase"/>
</dbReference>
<proteinExistence type="predicted"/>
<dbReference type="InterPro" id="IPR001962">
    <property type="entry name" value="Asn_synthase"/>
</dbReference>
<dbReference type="Pfam" id="PF13537">
    <property type="entry name" value="GATase_7"/>
    <property type="match status" value="1"/>
</dbReference>
<name>A0A0D3KAB2_EMIH1</name>
<dbReference type="EnsemblProtists" id="EOD32697">
    <property type="protein sequence ID" value="EOD32697"/>
    <property type="gene ID" value="EMIHUDRAFT_455983"/>
</dbReference>
<keyword evidence="5" id="KW-0732">Signal</keyword>
<protein>
    <recommendedName>
        <fullName evidence="6">Glutamine amidotransferase type-2 domain-containing protein</fullName>
    </recommendedName>
</protein>
<dbReference type="GeneID" id="17277969"/>
<keyword evidence="8" id="KW-1185">Reference proteome</keyword>
<dbReference type="SUPFAM" id="SSF52402">
    <property type="entry name" value="Adenine nucleotide alpha hydrolases-like"/>
    <property type="match status" value="1"/>
</dbReference>
<dbReference type="InterPro" id="IPR029055">
    <property type="entry name" value="Ntn_hydrolases_N"/>
</dbReference>
<dbReference type="AlphaFoldDB" id="A0A0D3KAB2"/>
<dbReference type="CDD" id="cd01991">
    <property type="entry name" value="Asn_synthase_B_C"/>
    <property type="match status" value="1"/>
</dbReference>
<dbReference type="STRING" id="2903.R1DCP0"/>
<evidence type="ECO:0000256" key="3">
    <source>
        <dbReference type="ARBA" id="ARBA00022840"/>
    </source>
</evidence>
<dbReference type="InterPro" id="IPR033738">
    <property type="entry name" value="AsnB_N"/>
</dbReference>
<dbReference type="Pfam" id="PF00733">
    <property type="entry name" value="Asn_synthase"/>
    <property type="match status" value="1"/>
</dbReference>
<accession>A0A0D3KAB2</accession>
<dbReference type="KEGG" id="ehx:EMIHUDRAFT_455983"/>
<dbReference type="eggNOG" id="KOG0571">
    <property type="taxonomic scope" value="Eukaryota"/>
</dbReference>
<dbReference type="RefSeq" id="XP_005785126.1">
    <property type="nucleotide sequence ID" value="XM_005785069.1"/>
</dbReference>
<evidence type="ECO:0000313" key="7">
    <source>
        <dbReference type="EnsemblProtists" id="EOD32697"/>
    </source>
</evidence>
<dbReference type="HOGENOM" id="CLU_014658_2_2_1"/>
<dbReference type="CDD" id="cd00712">
    <property type="entry name" value="AsnB"/>
    <property type="match status" value="1"/>
</dbReference>
<evidence type="ECO:0000256" key="4">
    <source>
        <dbReference type="SAM" id="MobiDB-lite"/>
    </source>
</evidence>
<dbReference type="Gene3D" id="3.60.20.10">
    <property type="entry name" value="Glutamine Phosphoribosylpyrophosphate, subunit 1, domain 1"/>
    <property type="match status" value="1"/>
</dbReference>
<dbReference type="Proteomes" id="UP000013827">
    <property type="component" value="Unassembled WGS sequence"/>
</dbReference>
<feature type="chain" id="PRO_5044205859" description="Glutamine amidotransferase type-2 domain-containing protein" evidence="5">
    <location>
        <begin position="17"/>
        <end position="535"/>
    </location>
</feature>
<dbReference type="PROSITE" id="PS51278">
    <property type="entry name" value="GATASE_TYPE_2"/>
    <property type="match status" value="1"/>
</dbReference>
<dbReference type="Gene3D" id="3.40.50.620">
    <property type="entry name" value="HUPs"/>
    <property type="match status" value="2"/>
</dbReference>
<evidence type="ECO:0000256" key="1">
    <source>
        <dbReference type="ARBA" id="ARBA00022598"/>
    </source>
</evidence>
<evidence type="ECO:0000256" key="2">
    <source>
        <dbReference type="ARBA" id="ARBA00022741"/>
    </source>
</evidence>
<reference evidence="7" key="2">
    <citation type="submission" date="2024-10" db="UniProtKB">
        <authorList>
            <consortium name="EnsemblProtists"/>
        </authorList>
    </citation>
    <scope>IDENTIFICATION</scope>
</reference>
<dbReference type="GO" id="GO:0004066">
    <property type="term" value="F:asparagine synthase (glutamine-hydrolyzing) activity"/>
    <property type="evidence" value="ECO:0007669"/>
    <property type="project" value="InterPro"/>
</dbReference>
<sequence length="535" mass="58477">MRRHVASLLLLHGVAGLSLRHAAAPRTAPRAAAPSMCGILAVVNSKLSPEALRLQTLTLQRLVRHRGPDGSGIHVVETPTGARCSSVAHERLAIVDPLSGNQPLFSHDRSRSLTVNGEIYNHKQLRAELKDPTAFRTESDCEVIVHGYDEFGVDIASKLDGDFAFVILDDQTGDVYAARDPVGVNSLYMGTGLDGSTWFSSEAKPLVTGGCIDVRIFPPGHYYLARGGEEEGRLVPYYAPSWHSASAATQPLNLEKLRTTFTAAVEKRLMADVPYGVLLSGGLDSSLVASVIARLKRKRFLEHGKVDDLQPVKSFSIGLDGSPDLANAQKAPNGTELHHECVRKVAALNQFDCLRANKATMAHGLEVRVPFLDRGMLDATMTLDPDFKLTRKGEKTQFLEKWALREAFNVPTEPFLPHEVLFRQKEQFSDGVGYSWIDGLKEHAGKVISDEDMATAPIRFPYNTPGTKEAAYFRTIFHSHFPNNNYGNGIEATVPGGPSVACSTAKAIEWDEAWSDPTKQDQSGRFVDTHDAAVA</sequence>
<evidence type="ECO:0000313" key="8">
    <source>
        <dbReference type="Proteomes" id="UP000013827"/>
    </source>
</evidence>
<organism evidence="7 8">
    <name type="scientific">Emiliania huxleyi (strain CCMP1516)</name>
    <dbReference type="NCBI Taxonomy" id="280463"/>
    <lineage>
        <taxon>Eukaryota</taxon>
        <taxon>Haptista</taxon>
        <taxon>Haptophyta</taxon>
        <taxon>Prymnesiophyceae</taxon>
        <taxon>Isochrysidales</taxon>
        <taxon>Noelaerhabdaceae</taxon>
        <taxon>Emiliania</taxon>
    </lineage>
</organism>
<dbReference type="SUPFAM" id="SSF56235">
    <property type="entry name" value="N-terminal nucleophile aminohydrolases (Ntn hydrolases)"/>
    <property type="match status" value="1"/>
</dbReference>
<dbReference type="InterPro" id="IPR014729">
    <property type="entry name" value="Rossmann-like_a/b/a_fold"/>
</dbReference>
<dbReference type="GO" id="GO:0005829">
    <property type="term" value="C:cytosol"/>
    <property type="evidence" value="ECO:0007669"/>
    <property type="project" value="TreeGrafter"/>
</dbReference>
<evidence type="ECO:0000256" key="5">
    <source>
        <dbReference type="SAM" id="SignalP"/>
    </source>
</evidence>
<evidence type="ECO:0000259" key="6">
    <source>
        <dbReference type="PROSITE" id="PS51278"/>
    </source>
</evidence>